<feature type="transmembrane region" description="Helical" evidence="7">
    <location>
        <begin position="37"/>
        <end position="54"/>
    </location>
</feature>
<evidence type="ECO:0000256" key="7">
    <source>
        <dbReference type="SAM" id="Phobius"/>
    </source>
</evidence>
<feature type="transmembrane region" description="Helical" evidence="7">
    <location>
        <begin position="152"/>
        <end position="173"/>
    </location>
</feature>
<dbReference type="Pfam" id="PF03601">
    <property type="entry name" value="Cons_hypoth698"/>
    <property type="match status" value="1"/>
</dbReference>
<evidence type="ECO:0000313" key="9">
    <source>
        <dbReference type="Proteomes" id="UP000323300"/>
    </source>
</evidence>
<dbReference type="OrthoDB" id="5393513at2"/>
<evidence type="ECO:0000256" key="5">
    <source>
        <dbReference type="ARBA" id="ARBA00022989"/>
    </source>
</evidence>
<feature type="transmembrane region" description="Helical" evidence="7">
    <location>
        <begin position="121"/>
        <end position="140"/>
    </location>
</feature>
<evidence type="ECO:0000256" key="1">
    <source>
        <dbReference type="ARBA" id="ARBA00004651"/>
    </source>
</evidence>
<dbReference type="InterPro" id="IPR018383">
    <property type="entry name" value="UPF0324_pro"/>
</dbReference>
<proteinExistence type="inferred from homology"/>
<keyword evidence="6 7" id="KW-0472">Membrane</keyword>
<accession>A0A1I3VIP2</accession>
<keyword evidence="5 7" id="KW-1133">Transmembrane helix</keyword>
<feature type="transmembrane region" description="Helical" evidence="7">
    <location>
        <begin position="301"/>
        <end position="320"/>
    </location>
</feature>
<protein>
    <submittedName>
        <fullName evidence="8">Conserved hypothetical integral membrane protein</fullName>
    </submittedName>
</protein>
<evidence type="ECO:0000256" key="3">
    <source>
        <dbReference type="ARBA" id="ARBA00022475"/>
    </source>
</evidence>
<dbReference type="GO" id="GO:0005886">
    <property type="term" value="C:plasma membrane"/>
    <property type="evidence" value="ECO:0007669"/>
    <property type="project" value="UniProtKB-SubCell"/>
</dbReference>
<evidence type="ECO:0000256" key="2">
    <source>
        <dbReference type="ARBA" id="ARBA00007977"/>
    </source>
</evidence>
<feature type="transmembrane region" description="Helical" evidence="7">
    <location>
        <begin position="97"/>
        <end position="115"/>
    </location>
</feature>
<dbReference type="Proteomes" id="UP000323300">
    <property type="component" value="Unassembled WGS sequence"/>
</dbReference>
<sequence length="356" mass="36437">MNAIAKIDLQHQAEAVAPAGIPCVASRPRPTAWIGRILPGLAFAATIAAAAYALRFTPGLSLFSPMIMAIVLGVSVRNVFGMPAWAKPGAAFAMRPVLRFAIILLGLQLTAAQIAEVGVSGIAIIVLTLATTFASTVWLGRLMGVERGLSELIAAGTSICGASAVIAANTVTRASDEDVAYAVACVTLFGSIAMFTYPLLAGFLELGPQQYGLWAGASIHEVAQVVAAAFQGGQAAGEFGTVAKLSRVMLLAPVVLGLGLACSRQNGGTATGMAPRPWFVLGFIALVGLNSVVAIPPGAKAVIATAATFMLSVALAAMGLETSVSRLRAKGLRPLLLGLVASLFIASFSLLLIKLI</sequence>
<gene>
    <name evidence="8" type="ORF">SAMN04488498_101433</name>
</gene>
<dbReference type="PANTHER" id="PTHR30106">
    <property type="entry name" value="INNER MEMBRANE PROTEIN YEIH-RELATED"/>
    <property type="match status" value="1"/>
</dbReference>
<feature type="transmembrane region" description="Helical" evidence="7">
    <location>
        <begin position="275"/>
        <end position="295"/>
    </location>
</feature>
<name>A0A1I3VIP2_9HYPH</name>
<comment type="subcellular location">
    <subcellularLocation>
        <location evidence="1">Cell membrane</location>
        <topology evidence="1">Multi-pass membrane protein</topology>
    </subcellularLocation>
</comment>
<feature type="transmembrane region" description="Helical" evidence="7">
    <location>
        <begin position="179"/>
        <end position="200"/>
    </location>
</feature>
<dbReference type="AlphaFoldDB" id="A0A1I3VIP2"/>
<organism evidence="8 9">
    <name type="scientific">Neomesorhizobium albiziae</name>
    <dbReference type="NCBI Taxonomy" id="335020"/>
    <lineage>
        <taxon>Bacteria</taxon>
        <taxon>Pseudomonadati</taxon>
        <taxon>Pseudomonadota</taxon>
        <taxon>Alphaproteobacteria</taxon>
        <taxon>Hyphomicrobiales</taxon>
        <taxon>Phyllobacteriaceae</taxon>
        <taxon>Neomesorhizobium</taxon>
    </lineage>
</organism>
<keyword evidence="4 7" id="KW-0812">Transmembrane</keyword>
<dbReference type="RefSeq" id="WP_149758361.1">
    <property type="nucleotide sequence ID" value="NZ_BSPE01000002.1"/>
</dbReference>
<dbReference type="PANTHER" id="PTHR30106:SF2">
    <property type="entry name" value="UPF0324 INNER MEMBRANE PROTEIN YEIH"/>
    <property type="match status" value="1"/>
</dbReference>
<comment type="similarity">
    <text evidence="2">Belongs to the UPF0324 family.</text>
</comment>
<keyword evidence="3" id="KW-1003">Cell membrane</keyword>
<evidence type="ECO:0000313" key="8">
    <source>
        <dbReference type="EMBL" id="SFJ94137.1"/>
    </source>
</evidence>
<dbReference type="EMBL" id="FOSL01000001">
    <property type="protein sequence ID" value="SFJ94137.1"/>
    <property type="molecule type" value="Genomic_DNA"/>
</dbReference>
<keyword evidence="9" id="KW-1185">Reference proteome</keyword>
<reference evidence="8 9" key="1">
    <citation type="submission" date="2016-10" db="EMBL/GenBank/DDBJ databases">
        <authorList>
            <person name="Varghese N."/>
            <person name="Submissions S."/>
        </authorList>
    </citation>
    <scope>NUCLEOTIDE SEQUENCE [LARGE SCALE GENOMIC DNA]</scope>
    <source>
        <strain evidence="8 9">DSM 21822</strain>
    </source>
</reference>
<evidence type="ECO:0000256" key="6">
    <source>
        <dbReference type="ARBA" id="ARBA00023136"/>
    </source>
</evidence>
<feature type="transmembrane region" description="Helical" evidence="7">
    <location>
        <begin position="332"/>
        <end position="353"/>
    </location>
</feature>
<evidence type="ECO:0000256" key="4">
    <source>
        <dbReference type="ARBA" id="ARBA00022692"/>
    </source>
</evidence>